<dbReference type="SUPFAM" id="SSF51261">
    <property type="entry name" value="Duplicated hybrid motif"/>
    <property type="match status" value="1"/>
</dbReference>
<evidence type="ECO:0000259" key="1">
    <source>
        <dbReference type="Pfam" id="PF01551"/>
    </source>
</evidence>
<dbReference type="Pfam" id="PF01551">
    <property type="entry name" value="Peptidase_M23"/>
    <property type="match status" value="1"/>
</dbReference>
<comment type="caution">
    <text evidence="3">The sequence shown here is derived from an EMBL/GenBank/DDBJ whole genome shotgun (WGS) entry which is preliminary data.</text>
</comment>
<dbReference type="Gene3D" id="2.70.70.10">
    <property type="entry name" value="Glucose Permease (Domain IIA)"/>
    <property type="match status" value="1"/>
</dbReference>
<evidence type="ECO:0008006" key="5">
    <source>
        <dbReference type="Google" id="ProtNLM"/>
    </source>
</evidence>
<evidence type="ECO:0000313" key="4">
    <source>
        <dbReference type="Proteomes" id="UP001501490"/>
    </source>
</evidence>
<organism evidence="3 4">
    <name type="scientific">Microlunatus ginsengisoli</name>
    <dbReference type="NCBI Taxonomy" id="363863"/>
    <lineage>
        <taxon>Bacteria</taxon>
        <taxon>Bacillati</taxon>
        <taxon>Actinomycetota</taxon>
        <taxon>Actinomycetes</taxon>
        <taxon>Propionibacteriales</taxon>
        <taxon>Propionibacteriaceae</taxon>
        <taxon>Microlunatus</taxon>
    </lineage>
</organism>
<dbReference type="PANTHER" id="PTHR21666:SF270">
    <property type="entry name" value="MUREIN HYDROLASE ACTIVATOR ENVC"/>
    <property type="match status" value="1"/>
</dbReference>
<dbReference type="InterPro" id="IPR011055">
    <property type="entry name" value="Dup_hybrid_motif"/>
</dbReference>
<name>A0ABP7AI03_9ACTN</name>
<keyword evidence="4" id="KW-1185">Reference proteome</keyword>
<feature type="domain" description="ARB-07466-like C-terminal" evidence="2">
    <location>
        <begin position="170"/>
        <end position="282"/>
    </location>
</feature>
<dbReference type="InterPro" id="IPR016047">
    <property type="entry name" value="M23ase_b-sheet_dom"/>
</dbReference>
<sequence>MTLTGEQVSNAAIVIAEGKAAKVPMFGWVVALAAALQESGIRNLGYGDRDSQGMFQQRPSSGWGIPAQIGDPHLAVRAFYGVADHTNNPGLTDVAGWQQLSVAAAAQAVQRSAFPDAYAKWEAAARAIVQRLAGITDPAATATFAGQSCATGTPAGAGLGACPPTGMGVENGLTPDALLVARCGKHQFPQITTMYGIGNRPANTDDDHQTGRAVDLMIPDWATAAGTALGWQVASWMRDHHTQLGVHYIIYAAKIWNVDRDAEGWRTYRSITGRNDPTSLHYDHVHVSVFGNAATGPGDTGSLPAGAWTVPLPKGSYRIGCGFGCYPGHTGQDFPVPAGTPVRSSDDGIVIRSEALTDSSGNYRSYGNLIVVSVDGSPGTTVWYGHLSRRDVTVGQRVRAGQVIGATGFTGHVIPAGPAGAHLHYEIRVDGSPTDPMPILRRHGVTP</sequence>
<feature type="domain" description="M23ase beta-sheet core" evidence="1">
    <location>
        <begin position="328"/>
        <end position="436"/>
    </location>
</feature>
<dbReference type="InterPro" id="IPR050570">
    <property type="entry name" value="Cell_wall_metabolism_enzyme"/>
</dbReference>
<dbReference type="EMBL" id="BAABAB010000030">
    <property type="protein sequence ID" value="GAA3632573.1"/>
    <property type="molecule type" value="Genomic_DNA"/>
</dbReference>
<reference evidence="4" key="1">
    <citation type="journal article" date="2019" name="Int. J. Syst. Evol. Microbiol.">
        <title>The Global Catalogue of Microorganisms (GCM) 10K type strain sequencing project: providing services to taxonomists for standard genome sequencing and annotation.</title>
        <authorList>
            <consortium name="The Broad Institute Genomics Platform"/>
            <consortium name="The Broad Institute Genome Sequencing Center for Infectious Disease"/>
            <person name="Wu L."/>
            <person name="Ma J."/>
        </authorList>
    </citation>
    <scope>NUCLEOTIDE SEQUENCE [LARGE SCALE GENOMIC DNA]</scope>
    <source>
        <strain evidence="4">JCM 16929</strain>
    </source>
</reference>
<accession>A0ABP7AI03</accession>
<dbReference type="PANTHER" id="PTHR21666">
    <property type="entry name" value="PEPTIDASE-RELATED"/>
    <property type="match status" value="1"/>
</dbReference>
<evidence type="ECO:0000313" key="3">
    <source>
        <dbReference type="EMBL" id="GAA3632573.1"/>
    </source>
</evidence>
<dbReference type="CDD" id="cd12797">
    <property type="entry name" value="M23_peptidase"/>
    <property type="match status" value="1"/>
</dbReference>
<gene>
    <name evidence="3" type="ORF">GCM10022236_38890</name>
</gene>
<evidence type="ECO:0000259" key="2">
    <source>
        <dbReference type="Pfam" id="PF26571"/>
    </source>
</evidence>
<dbReference type="Pfam" id="PF26571">
    <property type="entry name" value="VldE"/>
    <property type="match status" value="1"/>
</dbReference>
<protein>
    <recommendedName>
        <fullName evidence="5">Peptidoglycan DD-metalloendopeptidase family protein</fullName>
    </recommendedName>
</protein>
<proteinExistence type="predicted"/>
<dbReference type="RefSeq" id="WP_344807695.1">
    <property type="nucleotide sequence ID" value="NZ_BAABAB010000030.1"/>
</dbReference>
<dbReference type="InterPro" id="IPR058593">
    <property type="entry name" value="ARB_07466-like_C"/>
</dbReference>
<dbReference type="Proteomes" id="UP001501490">
    <property type="component" value="Unassembled WGS sequence"/>
</dbReference>